<gene>
    <name evidence="6" type="ORF">MMIC_P1977</name>
</gene>
<dbReference type="InterPro" id="IPR050669">
    <property type="entry name" value="Hemerythrin"/>
</dbReference>
<dbReference type="InterPro" id="IPR016131">
    <property type="entry name" value="Haemerythrin_Fe_BS"/>
</dbReference>
<dbReference type="GO" id="GO:0005344">
    <property type="term" value="F:oxygen carrier activity"/>
    <property type="evidence" value="ECO:0007669"/>
    <property type="project" value="UniProtKB-KW"/>
</dbReference>
<evidence type="ECO:0000313" key="7">
    <source>
        <dbReference type="Proteomes" id="UP000231632"/>
    </source>
</evidence>
<feature type="domain" description="Hemerythrin-like" evidence="5">
    <location>
        <begin position="15"/>
        <end position="128"/>
    </location>
</feature>
<dbReference type="InterPro" id="IPR012312">
    <property type="entry name" value="Hemerythrin-like"/>
</dbReference>
<proteinExistence type="inferred from homology"/>
<dbReference type="PANTHER" id="PTHR37164">
    <property type="entry name" value="BACTERIOHEMERYTHRIN"/>
    <property type="match status" value="1"/>
</dbReference>
<dbReference type="Gene3D" id="1.20.120.50">
    <property type="entry name" value="Hemerythrin-like"/>
    <property type="match status" value="1"/>
</dbReference>
<protein>
    <submittedName>
        <fullName evidence="6">Hemerythrin</fullName>
    </submittedName>
</protein>
<evidence type="ECO:0000256" key="2">
    <source>
        <dbReference type="ARBA" id="ARBA00022621"/>
    </source>
</evidence>
<dbReference type="PROSITE" id="PS00550">
    <property type="entry name" value="HEMERYTHRINS"/>
    <property type="match status" value="1"/>
</dbReference>
<evidence type="ECO:0000259" key="5">
    <source>
        <dbReference type="Pfam" id="PF01814"/>
    </source>
</evidence>
<dbReference type="SUPFAM" id="SSF47188">
    <property type="entry name" value="Hemerythrin-like"/>
    <property type="match status" value="1"/>
</dbReference>
<keyword evidence="4" id="KW-0408">Iron</keyword>
<dbReference type="Pfam" id="PF01814">
    <property type="entry name" value="Hemerythrin"/>
    <property type="match status" value="1"/>
</dbReference>
<dbReference type="GO" id="GO:0046872">
    <property type="term" value="F:metal ion binding"/>
    <property type="evidence" value="ECO:0007669"/>
    <property type="project" value="UniProtKB-KW"/>
</dbReference>
<dbReference type="InterPro" id="IPR012827">
    <property type="entry name" value="Hemerythrin_metal-bd"/>
</dbReference>
<dbReference type="Proteomes" id="UP000231632">
    <property type="component" value="Unassembled WGS sequence"/>
</dbReference>
<evidence type="ECO:0000313" key="6">
    <source>
        <dbReference type="EMBL" id="GAV20998.1"/>
    </source>
</evidence>
<keyword evidence="3" id="KW-0479">Metal-binding</keyword>
<dbReference type="OrthoDB" id="5296936at2"/>
<evidence type="ECO:0000256" key="4">
    <source>
        <dbReference type="ARBA" id="ARBA00023004"/>
    </source>
</evidence>
<dbReference type="EMBL" id="BDFD01000019">
    <property type="protein sequence ID" value="GAV20998.1"/>
    <property type="molecule type" value="Genomic_DNA"/>
</dbReference>
<comment type="caution">
    <text evidence="6">The sequence shown here is derived from an EMBL/GenBank/DDBJ whole genome shotgun (WGS) entry which is preliminary data.</text>
</comment>
<evidence type="ECO:0000256" key="1">
    <source>
        <dbReference type="ARBA" id="ARBA00010587"/>
    </source>
</evidence>
<dbReference type="RefSeq" id="WP_072660305.1">
    <property type="nucleotide sequence ID" value="NZ_BDFD01000019.1"/>
</dbReference>
<dbReference type="InterPro" id="IPR035938">
    <property type="entry name" value="Hemerythrin-like_sf"/>
</dbReference>
<dbReference type="CDD" id="cd12107">
    <property type="entry name" value="Hemerythrin"/>
    <property type="match status" value="1"/>
</dbReference>
<dbReference type="PANTHER" id="PTHR37164:SF1">
    <property type="entry name" value="BACTERIOHEMERYTHRIN"/>
    <property type="match status" value="1"/>
</dbReference>
<name>A0A1L8CQ09_9PROT</name>
<accession>A0A1L8CQ09</accession>
<sequence length="138" mass="15665">MKISADDFAEVPSPVMHDVHLEEVEMINAIYDLIEAVDAGSAEQARLTTSLDELLLHTQEHFANEERLMSAYHFPPYVMHKGAHDLFLAGFETIIDEWKSTRQLGPVRQFMCVELPAWMKQHINSMDYVTAGFIAGQS</sequence>
<keyword evidence="7" id="KW-1185">Reference proteome</keyword>
<keyword evidence="2" id="KW-0561">Oxygen transport</keyword>
<dbReference type="NCBIfam" id="TIGR02481">
    <property type="entry name" value="hemeryth_dom"/>
    <property type="match status" value="1"/>
</dbReference>
<dbReference type="AlphaFoldDB" id="A0A1L8CQ09"/>
<dbReference type="STRING" id="1921010.MMIC_P1977"/>
<evidence type="ECO:0000256" key="3">
    <source>
        <dbReference type="ARBA" id="ARBA00022723"/>
    </source>
</evidence>
<comment type="similarity">
    <text evidence="1">Belongs to the hemerythrin family.</text>
</comment>
<keyword evidence="2" id="KW-0813">Transport</keyword>
<organism evidence="6 7">
    <name type="scientific">Mariprofundus micogutta</name>
    <dbReference type="NCBI Taxonomy" id="1921010"/>
    <lineage>
        <taxon>Bacteria</taxon>
        <taxon>Pseudomonadati</taxon>
        <taxon>Pseudomonadota</taxon>
        <taxon>Candidatius Mariprofundia</taxon>
        <taxon>Mariprofundales</taxon>
        <taxon>Mariprofundaceae</taxon>
        <taxon>Mariprofundus</taxon>
    </lineage>
</organism>
<reference evidence="6 7" key="1">
    <citation type="journal article" date="2017" name="Arch. Microbiol.">
        <title>Mariprofundus micogutta sp. nov., a novel iron-oxidizing zetaproteobacterium isolated from a deep-sea hydrothermal field at the Bayonnaise knoll of the Izu-Ogasawara arc, and a description of Mariprofundales ord. nov. and Zetaproteobacteria classis nov.</title>
        <authorList>
            <person name="Makita H."/>
            <person name="Tanaka E."/>
            <person name="Mitsunobu S."/>
            <person name="Miyazaki M."/>
            <person name="Nunoura T."/>
            <person name="Uematsu K."/>
            <person name="Takaki Y."/>
            <person name="Nishi S."/>
            <person name="Shimamura S."/>
            <person name="Takai K."/>
        </authorList>
    </citation>
    <scope>NUCLEOTIDE SEQUENCE [LARGE SCALE GENOMIC DNA]</scope>
    <source>
        <strain evidence="6 7">ET2</strain>
    </source>
</reference>